<organism evidence="2 3">
    <name type="scientific">Uliginosibacterium flavum</name>
    <dbReference type="NCBI Taxonomy" id="1396831"/>
    <lineage>
        <taxon>Bacteria</taxon>
        <taxon>Pseudomonadati</taxon>
        <taxon>Pseudomonadota</taxon>
        <taxon>Betaproteobacteria</taxon>
        <taxon>Rhodocyclales</taxon>
        <taxon>Zoogloeaceae</taxon>
        <taxon>Uliginosibacterium</taxon>
    </lineage>
</organism>
<evidence type="ECO:0000256" key="1">
    <source>
        <dbReference type="RuleBase" id="RU003860"/>
    </source>
</evidence>
<comment type="caution">
    <text evidence="2">The sequence shown here is derived from an EMBL/GenBank/DDBJ whole genome shotgun (WGS) entry which is preliminary data.</text>
</comment>
<sequence>MLEQIRAQLAQLSPSICELTDDSQQHIGHAGAKGGGHYSLKIVSAAFAGKSALARHRMVYATLSTLMSGAVHALSITALSPDEVERE</sequence>
<dbReference type="PANTHER" id="PTHR46230:SF7">
    <property type="entry name" value="BOLA-LIKE PROTEIN 1"/>
    <property type="match status" value="1"/>
</dbReference>
<dbReference type="RefSeq" id="WP_354602037.1">
    <property type="nucleotide sequence ID" value="NZ_JBEWZI010000018.1"/>
</dbReference>
<proteinExistence type="inferred from homology"/>
<keyword evidence="3" id="KW-1185">Reference proteome</keyword>
<accession>A0ABV2TNR5</accession>
<comment type="similarity">
    <text evidence="1">Belongs to the BolA/IbaG family.</text>
</comment>
<dbReference type="EMBL" id="JBEWZI010000018">
    <property type="protein sequence ID" value="MET7015579.1"/>
    <property type="molecule type" value="Genomic_DNA"/>
</dbReference>
<evidence type="ECO:0000313" key="2">
    <source>
        <dbReference type="EMBL" id="MET7015579.1"/>
    </source>
</evidence>
<dbReference type="InterPro" id="IPR002634">
    <property type="entry name" value="BolA"/>
</dbReference>
<dbReference type="Proteomes" id="UP001549691">
    <property type="component" value="Unassembled WGS sequence"/>
</dbReference>
<dbReference type="InterPro" id="IPR036065">
    <property type="entry name" value="BolA-like_sf"/>
</dbReference>
<reference evidence="2 3" key="1">
    <citation type="submission" date="2024-07" db="EMBL/GenBank/DDBJ databases">
        <title>Uliginosibacterium flavum JJ3220;KACC:17644.</title>
        <authorList>
            <person name="Kim M.K."/>
        </authorList>
    </citation>
    <scope>NUCLEOTIDE SEQUENCE [LARGE SCALE GENOMIC DNA]</scope>
    <source>
        <strain evidence="2 3">KACC:17644</strain>
    </source>
</reference>
<dbReference type="PANTHER" id="PTHR46230">
    <property type="match status" value="1"/>
</dbReference>
<gene>
    <name evidence="2" type="ORF">ABXR19_15425</name>
</gene>
<name>A0ABV2TNR5_9RHOO</name>
<dbReference type="Gene3D" id="3.30.300.90">
    <property type="entry name" value="BolA-like"/>
    <property type="match status" value="1"/>
</dbReference>
<protein>
    <submittedName>
        <fullName evidence="2">BolA family protein</fullName>
    </submittedName>
</protein>
<evidence type="ECO:0000313" key="3">
    <source>
        <dbReference type="Proteomes" id="UP001549691"/>
    </source>
</evidence>
<dbReference type="PIRSF" id="PIRSF003113">
    <property type="entry name" value="BolA"/>
    <property type="match status" value="1"/>
</dbReference>
<dbReference type="Pfam" id="PF01722">
    <property type="entry name" value="BolA"/>
    <property type="match status" value="1"/>
</dbReference>
<dbReference type="SUPFAM" id="SSF82657">
    <property type="entry name" value="BolA-like"/>
    <property type="match status" value="1"/>
</dbReference>